<protein>
    <submittedName>
        <fullName evidence="2">Alpha/beta hydrolase</fullName>
    </submittedName>
</protein>
<dbReference type="STRING" id="68170.GCA_000974445_04728"/>
<dbReference type="PANTHER" id="PTHR43798:SF5">
    <property type="entry name" value="MONOACYLGLYCEROL LIPASE ABHD6"/>
    <property type="match status" value="1"/>
</dbReference>
<proteinExistence type="predicted"/>
<name>A0A0F0GMC6_LENAE</name>
<dbReference type="OrthoDB" id="3211023at2"/>
<dbReference type="Gene3D" id="3.40.50.1820">
    <property type="entry name" value="alpha/beta hydrolase"/>
    <property type="match status" value="1"/>
</dbReference>
<dbReference type="InterPro" id="IPR029058">
    <property type="entry name" value="AB_hydrolase_fold"/>
</dbReference>
<dbReference type="PATRIC" id="fig|68170.10.peg.7312"/>
<dbReference type="InterPro" id="IPR000073">
    <property type="entry name" value="AB_hydrolase_1"/>
</dbReference>
<sequence length="292" mass="30955">MYSQLSPHRAQRVDLPGRYGTIAALRAPAVGDDALRTTALLVPGYTGSKEDFAPMIDPIADAGFEVLAIDLPGQQDSAGPDDEALYRPGPLGSVLAELIEKIVADGRKVLLLGHSYGGLVARAAVFAGAPITGLTLMSSGPSEMPAGERRTVLEVGEHVLAEQGVEGTQKLNELRSAQNPAYVALPQELKDFYRTRFLASPAAALLGMANGLRYEPDQVAKLARALRSSGIPALVVCGDADDAWSPAAQRDMAERLDADFAVLPGVMHSPNTEAPHELIATLLPTWRAWLSS</sequence>
<dbReference type="RefSeq" id="WP_045314787.1">
    <property type="nucleotide sequence ID" value="NZ_JYJG01000239.1"/>
</dbReference>
<keyword evidence="3" id="KW-1185">Reference proteome</keyword>
<evidence type="ECO:0000313" key="2">
    <source>
        <dbReference type="EMBL" id="KJK44659.1"/>
    </source>
</evidence>
<dbReference type="EMBL" id="JYJG01000239">
    <property type="protein sequence ID" value="KJK44659.1"/>
    <property type="molecule type" value="Genomic_DNA"/>
</dbReference>
<dbReference type="InterPro" id="IPR000639">
    <property type="entry name" value="Epox_hydrolase-like"/>
</dbReference>
<dbReference type="GO" id="GO:0016020">
    <property type="term" value="C:membrane"/>
    <property type="evidence" value="ECO:0007669"/>
    <property type="project" value="TreeGrafter"/>
</dbReference>
<accession>A0A0F0GMC6</accession>
<dbReference type="GO" id="GO:0047372">
    <property type="term" value="F:monoacylglycerol lipase activity"/>
    <property type="evidence" value="ECO:0007669"/>
    <property type="project" value="TreeGrafter"/>
</dbReference>
<reference evidence="2 3" key="1">
    <citation type="submission" date="2015-02" db="EMBL/GenBank/DDBJ databases">
        <authorList>
            <person name="Ju K.-S."/>
            <person name="Doroghazi J.R."/>
            <person name="Metcalf W."/>
        </authorList>
    </citation>
    <scope>NUCLEOTIDE SEQUENCE [LARGE SCALE GENOMIC DNA]</scope>
    <source>
        <strain evidence="2 3">NRRL B-16140</strain>
    </source>
</reference>
<evidence type="ECO:0000313" key="3">
    <source>
        <dbReference type="Proteomes" id="UP000033393"/>
    </source>
</evidence>
<dbReference type="Pfam" id="PF12697">
    <property type="entry name" value="Abhydrolase_6"/>
    <property type="match status" value="1"/>
</dbReference>
<evidence type="ECO:0000259" key="1">
    <source>
        <dbReference type="Pfam" id="PF12697"/>
    </source>
</evidence>
<dbReference type="SUPFAM" id="SSF53474">
    <property type="entry name" value="alpha/beta-Hydrolases"/>
    <property type="match status" value="1"/>
</dbReference>
<dbReference type="InterPro" id="IPR050266">
    <property type="entry name" value="AB_hydrolase_sf"/>
</dbReference>
<dbReference type="PANTHER" id="PTHR43798">
    <property type="entry name" value="MONOACYLGLYCEROL LIPASE"/>
    <property type="match status" value="1"/>
</dbReference>
<dbReference type="Proteomes" id="UP000033393">
    <property type="component" value="Unassembled WGS sequence"/>
</dbReference>
<dbReference type="PRINTS" id="PR00412">
    <property type="entry name" value="EPOXHYDRLASE"/>
</dbReference>
<dbReference type="GO" id="GO:0046464">
    <property type="term" value="P:acylglycerol catabolic process"/>
    <property type="evidence" value="ECO:0007669"/>
    <property type="project" value="TreeGrafter"/>
</dbReference>
<dbReference type="eggNOG" id="COG2267">
    <property type="taxonomic scope" value="Bacteria"/>
</dbReference>
<dbReference type="AlphaFoldDB" id="A0A0F0GMC6"/>
<gene>
    <name evidence="2" type="ORF">UK23_28705</name>
</gene>
<organism evidence="2 3">
    <name type="scientific">Lentzea aerocolonigenes</name>
    <name type="common">Lechevalieria aerocolonigenes</name>
    <name type="synonym">Saccharothrix aerocolonigenes</name>
    <dbReference type="NCBI Taxonomy" id="68170"/>
    <lineage>
        <taxon>Bacteria</taxon>
        <taxon>Bacillati</taxon>
        <taxon>Actinomycetota</taxon>
        <taxon>Actinomycetes</taxon>
        <taxon>Pseudonocardiales</taxon>
        <taxon>Pseudonocardiaceae</taxon>
        <taxon>Lentzea</taxon>
    </lineage>
</organism>
<comment type="caution">
    <text evidence="2">The sequence shown here is derived from an EMBL/GenBank/DDBJ whole genome shotgun (WGS) entry which is preliminary data.</text>
</comment>
<feature type="domain" description="AB hydrolase-1" evidence="1">
    <location>
        <begin position="40"/>
        <end position="280"/>
    </location>
</feature>
<keyword evidence="2" id="KW-0378">Hydrolase</keyword>